<evidence type="ECO:0000256" key="3">
    <source>
        <dbReference type="ARBA" id="ARBA00022723"/>
    </source>
</evidence>
<evidence type="ECO:0000256" key="2">
    <source>
        <dbReference type="ARBA" id="ARBA00022679"/>
    </source>
</evidence>
<dbReference type="PANTHER" id="PTHR31009">
    <property type="entry name" value="S-ADENOSYL-L-METHIONINE:CARBOXYL METHYLTRANSFERASE FAMILY PROTEIN"/>
    <property type="match status" value="1"/>
</dbReference>
<keyword evidence="2" id="KW-0808">Transferase</keyword>
<dbReference type="SUPFAM" id="SSF53335">
    <property type="entry name" value="S-adenosyl-L-methionine-dependent methyltransferases"/>
    <property type="match status" value="2"/>
</dbReference>
<gene>
    <name evidence="5" type="ORF">DKX38_027293</name>
</gene>
<dbReference type="GO" id="GO:0008168">
    <property type="term" value="F:methyltransferase activity"/>
    <property type="evidence" value="ECO:0007669"/>
    <property type="project" value="UniProtKB-KW"/>
</dbReference>
<protein>
    <submittedName>
        <fullName evidence="5">Uncharacterized protein</fullName>
    </submittedName>
</protein>
<dbReference type="Gene3D" id="1.10.1200.270">
    <property type="entry name" value="Methyltransferase, alpha-helical capping domain"/>
    <property type="match status" value="1"/>
</dbReference>
<sequence length="301" mass="34142">MKLPDCQGFGMDWSLLGKIGVISEEKLDSFNLPLYYSSSKEIEEIIKANGNFSIERMDSLSHNIWKTSRETKIKVSVTGGRAVFQGLLEDHFGSEVAEKTFENFATKLADNFSIIDGAAHEHIDHFILLKRMVWSLCKSFGIVFAAIRGVLHNTHIRQNIFQNSLSLNFNFPPEYVPKLSSSSQRLGVISEEKLDSFNLPLYYSSSKEIEEIIKANGNFSIERMDSLSHNIWKTSRETKIKVSVTGGRAVFQGLLEDHFGSEVAEKTFENFETKLDENFSIIDGAAHEHIDHFILLKRNVN</sequence>
<dbReference type="Gene3D" id="3.40.50.150">
    <property type="entry name" value="Vaccinia Virus protein VP39"/>
    <property type="match status" value="1"/>
</dbReference>
<keyword evidence="4" id="KW-0460">Magnesium</keyword>
<keyword evidence="6" id="KW-1185">Reference proteome</keyword>
<proteinExistence type="predicted"/>
<dbReference type="InterPro" id="IPR042086">
    <property type="entry name" value="MeTrfase_capping"/>
</dbReference>
<evidence type="ECO:0000313" key="6">
    <source>
        <dbReference type="Proteomes" id="UP000326939"/>
    </source>
</evidence>
<dbReference type="EMBL" id="VDCV01000017">
    <property type="protein sequence ID" value="KAB5516645.1"/>
    <property type="molecule type" value="Genomic_DNA"/>
</dbReference>
<evidence type="ECO:0000313" key="5">
    <source>
        <dbReference type="EMBL" id="KAB5516645.1"/>
    </source>
</evidence>
<dbReference type="AlphaFoldDB" id="A0A5N5JGY0"/>
<accession>A0A5N5JGY0</accession>
<reference evidence="6" key="1">
    <citation type="journal article" date="2019" name="Gigascience">
        <title>De novo genome assembly of the endangered Acer yangbiense, a plant species with extremely small populations endemic to Yunnan Province, China.</title>
        <authorList>
            <person name="Yang J."/>
            <person name="Wariss H.M."/>
            <person name="Tao L."/>
            <person name="Zhang R."/>
            <person name="Yun Q."/>
            <person name="Hollingsworth P."/>
            <person name="Dao Z."/>
            <person name="Luo G."/>
            <person name="Guo H."/>
            <person name="Ma Y."/>
            <person name="Sun W."/>
        </authorList>
    </citation>
    <scope>NUCLEOTIDE SEQUENCE [LARGE SCALE GENOMIC DNA]</scope>
    <source>
        <strain evidence="6">cv. br00</strain>
    </source>
</reference>
<organism evidence="5 6">
    <name type="scientific">Salix brachista</name>
    <dbReference type="NCBI Taxonomy" id="2182728"/>
    <lineage>
        <taxon>Eukaryota</taxon>
        <taxon>Viridiplantae</taxon>
        <taxon>Streptophyta</taxon>
        <taxon>Embryophyta</taxon>
        <taxon>Tracheophyta</taxon>
        <taxon>Spermatophyta</taxon>
        <taxon>Magnoliopsida</taxon>
        <taxon>eudicotyledons</taxon>
        <taxon>Gunneridae</taxon>
        <taxon>Pentapetalae</taxon>
        <taxon>rosids</taxon>
        <taxon>fabids</taxon>
        <taxon>Malpighiales</taxon>
        <taxon>Salicaceae</taxon>
        <taxon>Saliceae</taxon>
        <taxon>Salix</taxon>
    </lineage>
</organism>
<keyword evidence="1" id="KW-0489">Methyltransferase</keyword>
<dbReference type="Pfam" id="PF03492">
    <property type="entry name" value="Methyltransf_7"/>
    <property type="match status" value="2"/>
</dbReference>
<dbReference type="InterPro" id="IPR029063">
    <property type="entry name" value="SAM-dependent_MTases_sf"/>
</dbReference>
<name>A0A5N5JGY0_9ROSI</name>
<keyword evidence="3" id="KW-0479">Metal-binding</keyword>
<comment type="caution">
    <text evidence="5">The sequence shown here is derived from an EMBL/GenBank/DDBJ whole genome shotgun (WGS) entry which is preliminary data.</text>
</comment>
<dbReference type="GO" id="GO:0046872">
    <property type="term" value="F:metal ion binding"/>
    <property type="evidence" value="ECO:0007669"/>
    <property type="project" value="UniProtKB-KW"/>
</dbReference>
<evidence type="ECO:0000256" key="4">
    <source>
        <dbReference type="ARBA" id="ARBA00022842"/>
    </source>
</evidence>
<evidence type="ECO:0000256" key="1">
    <source>
        <dbReference type="ARBA" id="ARBA00022603"/>
    </source>
</evidence>
<dbReference type="Proteomes" id="UP000326939">
    <property type="component" value="Chromosome 17"/>
</dbReference>
<dbReference type="GO" id="GO:0032259">
    <property type="term" value="P:methylation"/>
    <property type="evidence" value="ECO:0007669"/>
    <property type="project" value="UniProtKB-KW"/>
</dbReference>
<dbReference type="InterPro" id="IPR005299">
    <property type="entry name" value="MeTrfase_7"/>
</dbReference>